<name>A0A1V1P269_9BACT</name>
<dbReference type="Gene3D" id="1.25.40.10">
    <property type="entry name" value="Tetratricopeptide repeat domain"/>
    <property type="match status" value="1"/>
</dbReference>
<dbReference type="AlphaFoldDB" id="A0A1V1P269"/>
<dbReference type="EMBL" id="ATBP01000814">
    <property type="protein sequence ID" value="ETR68856.1"/>
    <property type="molecule type" value="Genomic_DNA"/>
</dbReference>
<sequence>MNVQYQRKNKSKSVLTSLFLTCCLFILCLSCQPKAELPSKKIAFDQNQPDDIDLNQQGDLLLKKAQSYWKQHDYKKSLKAFQTAYDHYEKISDKRCVTIQEK</sequence>
<feature type="signal peptide" evidence="1">
    <location>
        <begin position="1"/>
        <end position="35"/>
    </location>
</feature>
<reference evidence="3" key="1">
    <citation type="submission" date="2012-11" db="EMBL/GenBank/DDBJ databases">
        <authorList>
            <person name="Lucero-Rivera Y.E."/>
            <person name="Tovar-Ramirez D."/>
        </authorList>
    </citation>
    <scope>NUCLEOTIDE SEQUENCE [LARGE SCALE GENOMIC DNA]</scope>
    <source>
        <strain evidence="3">Araruama</strain>
    </source>
</reference>
<organism evidence="2 3">
    <name type="scientific">Candidatus Magnetoglobus multicellularis str. Araruama</name>
    <dbReference type="NCBI Taxonomy" id="890399"/>
    <lineage>
        <taxon>Bacteria</taxon>
        <taxon>Pseudomonadati</taxon>
        <taxon>Thermodesulfobacteriota</taxon>
        <taxon>Desulfobacteria</taxon>
        <taxon>Desulfobacterales</taxon>
        <taxon>Desulfobacteraceae</taxon>
        <taxon>Candidatus Magnetoglobus</taxon>
    </lineage>
</organism>
<comment type="caution">
    <text evidence="2">The sequence shown here is derived from an EMBL/GenBank/DDBJ whole genome shotgun (WGS) entry which is preliminary data.</text>
</comment>
<accession>A0A1V1P269</accession>
<gene>
    <name evidence="2" type="ORF">OMM_10111</name>
</gene>
<protein>
    <submittedName>
        <fullName evidence="2">Uncharacterized protein</fullName>
    </submittedName>
</protein>
<keyword evidence="1" id="KW-0732">Signal</keyword>
<dbReference type="SUPFAM" id="SSF48452">
    <property type="entry name" value="TPR-like"/>
    <property type="match status" value="1"/>
</dbReference>
<feature type="chain" id="PRO_5010701033" evidence="1">
    <location>
        <begin position="36"/>
        <end position="102"/>
    </location>
</feature>
<evidence type="ECO:0000313" key="3">
    <source>
        <dbReference type="Proteomes" id="UP000189670"/>
    </source>
</evidence>
<dbReference type="InterPro" id="IPR011990">
    <property type="entry name" value="TPR-like_helical_dom_sf"/>
</dbReference>
<proteinExistence type="predicted"/>
<evidence type="ECO:0000313" key="2">
    <source>
        <dbReference type="EMBL" id="ETR68856.1"/>
    </source>
</evidence>
<evidence type="ECO:0000256" key="1">
    <source>
        <dbReference type="SAM" id="SignalP"/>
    </source>
</evidence>
<dbReference type="Proteomes" id="UP000189670">
    <property type="component" value="Unassembled WGS sequence"/>
</dbReference>